<evidence type="ECO:0000256" key="2">
    <source>
        <dbReference type="ARBA" id="ARBA00022729"/>
    </source>
</evidence>
<keyword evidence="7" id="KW-1185">Reference proteome</keyword>
<evidence type="ECO:0000256" key="4">
    <source>
        <dbReference type="ARBA" id="ARBA00023239"/>
    </source>
</evidence>
<evidence type="ECO:0000313" key="7">
    <source>
        <dbReference type="Proteomes" id="UP001600894"/>
    </source>
</evidence>
<keyword evidence="2" id="KW-0732">Signal</keyword>
<comment type="subcellular location">
    <subcellularLocation>
        <location evidence="1">Periplasm</location>
    </subcellularLocation>
</comment>
<name>A0ABQ0AUP5_9FIRM</name>
<reference evidence="6 7" key="1">
    <citation type="submission" date="2024-04" db="EMBL/GenBank/DDBJ databases">
        <title>Defined microbial consortia suppress multidrug-resistant proinflammatory Enterobacteriaceae via ecological control.</title>
        <authorList>
            <person name="Furuichi M."/>
            <person name="Kawaguchi T."/>
            <person name="Pust M."/>
            <person name="Yasuma K."/>
            <person name="Plichta D."/>
            <person name="Hasegawa N."/>
            <person name="Ohya T."/>
            <person name="Bhattarai S."/>
            <person name="Sasajima S."/>
            <person name="Aoto Y."/>
            <person name="Tuganbaev T."/>
            <person name="Yaginuma M."/>
            <person name="Ueda M."/>
            <person name="Okahashi N."/>
            <person name="Amafuji K."/>
            <person name="Kiridooshi Y."/>
            <person name="Sugita K."/>
            <person name="Strazar M."/>
            <person name="Skelly A."/>
            <person name="Suda W."/>
            <person name="Hattori M."/>
            <person name="Nakamoto N."/>
            <person name="Caballero S."/>
            <person name="Norman J."/>
            <person name="Olle B."/>
            <person name="Tanoue T."/>
            <person name="Arita M."/>
            <person name="Bucci V."/>
            <person name="Atarashi K."/>
            <person name="Xavier R."/>
            <person name="Honda K."/>
        </authorList>
    </citation>
    <scope>NUCLEOTIDE SEQUENCE [LARGE SCALE GENOMIC DNA]</scope>
    <source>
        <strain evidence="7">f13</strain>
    </source>
</reference>
<sequence>MFYEIAASSALKLTPFIPFSPASDRRAWTGLPDKLSARAKSDADAICPVVWPQILASDFLEYTRSGNRVLFEDKQFARRTLLGTLALAEALEHNGTYLDDIINGLYLICEETAWQLPPHNSYIRDTPPLPLPDTSRPVIDLFAAETGAVLAVTAWLLKDELDRVSSLIVERIIQCLKERIFTPYLNCHFWWMGDGVSHMNNWTIWSTQNVLMAAALWEEDETIRRQILLKAAKSADYFLAEYGTDGCCDEGPQYYRHAGLCLFNTIEILNGMTDGAFSSLYHEEKIRNIAAYLSHVHACGPYYFNFSDCAAAAGPCSAREYLFGKRTGQRALMELAAADCKAADDPLLTGEHNLFYRIQNLFALPEILKASPVSASAADDIFYPSTGLFIARDSRFSLAVKAGDNDDSHNHNDTGSFTIYKDGKPLFADIGVETYQAKTFSKKRYEIWTMQSAYHNLLSFMDADQGEHMEQAGPQFRAKAVTWHFENEKASISMELGSAFAKGVARSFCRTVQLIREQEILITDRVLCPGFRPVLNLITAEPPLFEHSENEAAGRLVIGKLAVCQITGSILGAEIQRLPITDPRLKQSWKADLWRTRIAFKAEKELTLRIR</sequence>
<dbReference type="SUPFAM" id="SSF48230">
    <property type="entry name" value="Chondroitin AC/alginate lyase"/>
    <property type="match status" value="1"/>
</dbReference>
<dbReference type="EMBL" id="BAABXL010000001">
    <property type="protein sequence ID" value="GAA6267745.1"/>
    <property type="molecule type" value="Genomic_DNA"/>
</dbReference>
<organism evidence="6 7">
    <name type="scientific">Enterocloster alcoholdehydrogenati</name>
    <dbReference type="NCBI Taxonomy" id="2547410"/>
    <lineage>
        <taxon>Bacteria</taxon>
        <taxon>Bacillati</taxon>
        <taxon>Bacillota</taxon>
        <taxon>Clostridia</taxon>
        <taxon>Lachnospirales</taxon>
        <taxon>Lachnospiraceae</taxon>
        <taxon>Enterocloster</taxon>
    </lineage>
</organism>
<feature type="domain" description="Heparinase II/III-like C-terminal" evidence="5">
    <location>
        <begin position="379"/>
        <end position="533"/>
    </location>
</feature>
<evidence type="ECO:0000313" key="6">
    <source>
        <dbReference type="EMBL" id="GAA6267745.1"/>
    </source>
</evidence>
<proteinExistence type="predicted"/>
<keyword evidence="3" id="KW-0574">Periplasm</keyword>
<dbReference type="Gene3D" id="1.50.10.100">
    <property type="entry name" value="Chondroitin AC/alginate lyase"/>
    <property type="match status" value="1"/>
</dbReference>
<evidence type="ECO:0000256" key="1">
    <source>
        <dbReference type="ARBA" id="ARBA00004418"/>
    </source>
</evidence>
<dbReference type="InterPro" id="IPR008929">
    <property type="entry name" value="Chondroitin_lyas"/>
</dbReference>
<gene>
    <name evidence="6" type="ORF">F130042H8_08050</name>
</gene>
<evidence type="ECO:0000256" key="3">
    <source>
        <dbReference type="ARBA" id="ARBA00022764"/>
    </source>
</evidence>
<protein>
    <submittedName>
        <fullName evidence="6">Heparinase II/III-family protein</fullName>
    </submittedName>
</protein>
<keyword evidence="4" id="KW-0456">Lyase</keyword>
<dbReference type="Pfam" id="PF07940">
    <property type="entry name" value="Hepar_II_III_C"/>
    <property type="match status" value="1"/>
</dbReference>
<dbReference type="PANTHER" id="PTHR39210">
    <property type="entry name" value="HEPARIN-SULFATE LYASE"/>
    <property type="match status" value="1"/>
</dbReference>
<dbReference type="Gene3D" id="2.70.98.70">
    <property type="match status" value="1"/>
</dbReference>
<comment type="caution">
    <text evidence="6">The sequence shown here is derived from an EMBL/GenBank/DDBJ whole genome shotgun (WGS) entry which is preliminary data.</text>
</comment>
<dbReference type="Proteomes" id="UP001600894">
    <property type="component" value="Unassembled WGS sequence"/>
</dbReference>
<accession>A0ABQ0AUP5</accession>
<dbReference type="RefSeq" id="WP_178301502.1">
    <property type="nucleotide sequence ID" value="NZ_BAABXL010000001.1"/>
</dbReference>
<evidence type="ECO:0000259" key="5">
    <source>
        <dbReference type="Pfam" id="PF07940"/>
    </source>
</evidence>
<dbReference type="PANTHER" id="PTHR39210:SF1">
    <property type="entry name" value="HEPARIN-SULFATE LYASE"/>
    <property type="match status" value="1"/>
</dbReference>
<dbReference type="InterPro" id="IPR012480">
    <property type="entry name" value="Hepar_II_III_C"/>
</dbReference>